<evidence type="ECO:0000313" key="1">
    <source>
        <dbReference type="EMBL" id="PKY59696.1"/>
    </source>
</evidence>
<gene>
    <name evidence="1" type="ORF">RhiirA4_482666</name>
</gene>
<sequence length="69" mass="8013">MIKGNRKADEAFDADYDYIYGIVSTESEEDLDDSDKPAFKKRRVKEMNMVNVIEVIIIVTEDMKEKPPQ</sequence>
<dbReference type="EMBL" id="LLXI01003712">
    <property type="protein sequence ID" value="PKY59696.1"/>
    <property type="molecule type" value="Genomic_DNA"/>
</dbReference>
<reference evidence="1 2" key="1">
    <citation type="submission" date="2015-10" db="EMBL/GenBank/DDBJ databases">
        <title>Genome analyses suggest a sexual origin of heterokaryosis in a supposedly ancient asexual fungus.</title>
        <authorList>
            <person name="Ropars J."/>
            <person name="Sedzielewska K."/>
            <person name="Noel J."/>
            <person name="Charron P."/>
            <person name="Farinelli L."/>
            <person name="Marton T."/>
            <person name="Kruger M."/>
            <person name="Pelin A."/>
            <person name="Brachmann A."/>
            <person name="Corradi N."/>
        </authorList>
    </citation>
    <scope>NUCLEOTIDE SEQUENCE [LARGE SCALE GENOMIC DNA]</scope>
    <source>
        <strain evidence="1 2">A4</strain>
    </source>
</reference>
<keyword evidence="2" id="KW-1185">Reference proteome</keyword>
<dbReference type="AlphaFoldDB" id="A0A2I1HLC3"/>
<accession>A0A2I1HLC3</accession>
<comment type="caution">
    <text evidence="1">The sequence shown here is derived from an EMBL/GenBank/DDBJ whole genome shotgun (WGS) entry which is preliminary data.</text>
</comment>
<dbReference type="Proteomes" id="UP000234323">
    <property type="component" value="Unassembled WGS sequence"/>
</dbReference>
<proteinExistence type="predicted"/>
<evidence type="ECO:0000313" key="2">
    <source>
        <dbReference type="Proteomes" id="UP000234323"/>
    </source>
</evidence>
<organism evidence="1 2">
    <name type="scientific">Rhizophagus irregularis</name>
    <dbReference type="NCBI Taxonomy" id="588596"/>
    <lineage>
        <taxon>Eukaryota</taxon>
        <taxon>Fungi</taxon>
        <taxon>Fungi incertae sedis</taxon>
        <taxon>Mucoromycota</taxon>
        <taxon>Glomeromycotina</taxon>
        <taxon>Glomeromycetes</taxon>
        <taxon>Glomerales</taxon>
        <taxon>Glomeraceae</taxon>
        <taxon>Rhizophagus</taxon>
    </lineage>
</organism>
<name>A0A2I1HLC3_9GLOM</name>
<protein>
    <submittedName>
        <fullName evidence="1">Uncharacterized protein</fullName>
    </submittedName>
</protein>